<evidence type="ECO:0000256" key="4">
    <source>
        <dbReference type="ARBA" id="ARBA00022692"/>
    </source>
</evidence>
<dbReference type="Gene3D" id="3.40.720.10">
    <property type="entry name" value="Alkaline Phosphatase, subunit A"/>
    <property type="match status" value="1"/>
</dbReference>
<dbReference type="SUPFAM" id="SSF53649">
    <property type="entry name" value="Alkaline phosphatase-like"/>
    <property type="match status" value="1"/>
</dbReference>
<dbReference type="InterPro" id="IPR050448">
    <property type="entry name" value="OpgB/LTA_synthase_biosynth"/>
</dbReference>
<dbReference type="EMBL" id="BDEC01000031">
    <property type="protein sequence ID" value="GBD68004.1"/>
    <property type="molecule type" value="Genomic_DNA"/>
</dbReference>
<evidence type="ECO:0000256" key="1">
    <source>
        <dbReference type="ARBA" id="ARBA00004651"/>
    </source>
</evidence>
<keyword evidence="3" id="KW-1003">Cell membrane</keyword>
<dbReference type="GO" id="GO:0005886">
    <property type="term" value="C:plasma membrane"/>
    <property type="evidence" value="ECO:0007669"/>
    <property type="project" value="UniProtKB-SubCell"/>
</dbReference>
<dbReference type="InterPro" id="IPR000917">
    <property type="entry name" value="Sulfatase_N"/>
</dbReference>
<evidence type="ECO:0000256" key="3">
    <source>
        <dbReference type="ARBA" id="ARBA00022475"/>
    </source>
</evidence>
<protein>
    <recommendedName>
        <fullName evidence="8">Sulfatase N-terminal domain-containing protein</fullName>
    </recommendedName>
</protein>
<dbReference type="RefSeq" id="WP_094243669.1">
    <property type="nucleotide sequence ID" value="NZ_BDEB01000025.1"/>
</dbReference>
<feature type="transmembrane region" description="Helical" evidence="7">
    <location>
        <begin position="152"/>
        <end position="170"/>
    </location>
</feature>
<comment type="subcellular location">
    <subcellularLocation>
        <location evidence="1">Cell membrane</location>
        <topology evidence="1">Multi-pass membrane protein</topology>
    </subcellularLocation>
</comment>
<feature type="transmembrane region" description="Helical" evidence="7">
    <location>
        <begin position="112"/>
        <end position="140"/>
    </location>
</feature>
<evidence type="ECO:0000313" key="9">
    <source>
        <dbReference type="EMBL" id="GBD68004.1"/>
    </source>
</evidence>
<evidence type="ECO:0000256" key="5">
    <source>
        <dbReference type="ARBA" id="ARBA00022989"/>
    </source>
</evidence>
<evidence type="ECO:0000259" key="8">
    <source>
        <dbReference type="Pfam" id="PF00884"/>
    </source>
</evidence>
<name>A0A2H6CL12_TETHA</name>
<keyword evidence="6 7" id="KW-0472">Membrane</keyword>
<dbReference type="PANTHER" id="PTHR47371">
    <property type="entry name" value="LIPOTEICHOIC ACID SYNTHASE"/>
    <property type="match status" value="1"/>
</dbReference>
<feature type="transmembrane region" description="Helical" evidence="7">
    <location>
        <begin position="74"/>
        <end position="92"/>
    </location>
</feature>
<accession>A0A2H6CL12</accession>
<feature type="transmembrane region" description="Helical" evidence="7">
    <location>
        <begin position="7"/>
        <end position="27"/>
    </location>
</feature>
<comment type="pathway">
    <text evidence="2">Cell wall biogenesis; lipoteichoic acid biosynthesis.</text>
</comment>
<evidence type="ECO:0000256" key="2">
    <source>
        <dbReference type="ARBA" id="ARBA00004936"/>
    </source>
</evidence>
<dbReference type="PANTHER" id="PTHR47371:SF3">
    <property type="entry name" value="PHOSPHOGLYCEROL TRANSFERASE I"/>
    <property type="match status" value="1"/>
</dbReference>
<feature type="domain" description="Sulfatase N-terminal" evidence="8">
    <location>
        <begin position="246"/>
        <end position="530"/>
    </location>
</feature>
<feature type="transmembrane region" description="Helical" evidence="7">
    <location>
        <begin position="49"/>
        <end position="67"/>
    </location>
</feature>
<sequence>MNKKLKYLVLTLVIFCGIIFSNLFLQWCQNELSIDLAIKFAFSWHTEKFFLASLVLLILFIFFSSLAGSLIAGASFYSLFITIIGIATYLKMSFRQEPVYPDDLQMVTQLGFFREVIGTGPFVFVLILMIAVGLLFIYQLYRSFFLAKNTQILRVMMLCLSSLGLVYISHFNDESNLLRKGYDQTALWIPYSQEMNYYNVGFVGGFLYNLRVDAMKEPEGYSQEAIADITEKYQEEVEPAESKEQPNIVYVMSESFSDPEHLQGLSVSGNPLKEYYDLAEQTYSGKMLSQNYGGGTANIEFEALTSFSMELLNPQMTTPYTMLIPKMDDLPSLVSLTKDRGYDATAIHPYDTSMYKRQDVYSILGFDRFIDQDSMDYTQTIENNPYISDEAAYQQILDQLQEEKTPQFFHLVTMQTHMPYEGKYDNVDYQVSGNDNNRNVEHYLQDIHYSGKALKDFTQELEKLPERTLVVFWGDHLPGIYSDQLQEQNDEANLHQTEFLMVDSKEDLQHEEGEVTSPFYFAPNLFEKAGLQSTPFYELLLDLEDILPAFEARMYVDNDKQFHEELKLNKKQQEIYQDYRLIQYDILQGEQYSLENDFFN</sequence>
<reference evidence="9 10" key="1">
    <citation type="submission" date="2016-05" db="EMBL/GenBank/DDBJ databases">
        <title>Whole genome sequencing of Tetragenococcus halophilus subsp. halophilus NISL 7118.</title>
        <authorList>
            <person name="Shiwa Y."/>
            <person name="Nishimura I."/>
            <person name="Yoshikawa H."/>
            <person name="Koyama Y."/>
            <person name="Oguma T."/>
        </authorList>
    </citation>
    <scope>NUCLEOTIDE SEQUENCE [LARGE SCALE GENOMIC DNA]</scope>
    <source>
        <strain evidence="9 10">NISL 7118</strain>
    </source>
</reference>
<evidence type="ECO:0000313" key="10">
    <source>
        <dbReference type="Proteomes" id="UP000236214"/>
    </source>
</evidence>
<evidence type="ECO:0000256" key="6">
    <source>
        <dbReference type="ARBA" id="ARBA00023136"/>
    </source>
</evidence>
<dbReference type="Proteomes" id="UP000236214">
    <property type="component" value="Unassembled WGS sequence"/>
</dbReference>
<dbReference type="InterPro" id="IPR017850">
    <property type="entry name" value="Alkaline_phosphatase_core_sf"/>
</dbReference>
<dbReference type="AlphaFoldDB" id="A0A2H6CL12"/>
<proteinExistence type="predicted"/>
<organism evidence="9 10">
    <name type="scientific">Tetragenococcus halophilus subsp. halophilus</name>
    <dbReference type="NCBI Taxonomy" id="1513897"/>
    <lineage>
        <taxon>Bacteria</taxon>
        <taxon>Bacillati</taxon>
        <taxon>Bacillota</taxon>
        <taxon>Bacilli</taxon>
        <taxon>Lactobacillales</taxon>
        <taxon>Enterococcaceae</taxon>
        <taxon>Tetragenococcus</taxon>
    </lineage>
</organism>
<comment type="caution">
    <text evidence="9">The sequence shown here is derived from an EMBL/GenBank/DDBJ whole genome shotgun (WGS) entry which is preliminary data.</text>
</comment>
<gene>
    <name evidence="9" type="ORF">TEHN7118_0810</name>
</gene>
<keyword evidence="10" id="KW-1185">Reference proteome</keyword>
<keyword evidence="5 7" id="KW-1133">Transmembrane helix</keyword>
<dbReference type="Pfam" id="PF00884">
    <property type="entry name" value="Sulfatase"/>
    <property type="match status" value="1"/>
</dbReference>
<evidence type="ECO:0000256" key="7">
    <source>
        <dbReference type="SAM" id="Phobius"/>
    </source>
</evidence>
<dbReference type="CDD" id="cd16015">
    <property type="entry name" value="LTA_synthase"/>
    <property type="match status" value="1"/>
</dbReference>
<keyword evidence="4 7" id="KW-0812">Transmembrane</keyword>